<name>A0A9P6NEN3_9BASI</name>
<comment type="caution">
    <text evidence="3">The sequence shown here is derived from an EMBL/GenBank/DDBJ whole genome shotgun (WGS) entry which is preliminary data.</text>
</comment>
<feature type="non-terminal residue" evidence="3">
    <location>
        <position position="214"/>
    </location>
</feature>
<evidence type="ECO:0000313" key="3">
    <source>
        <dbReference type="EMBL" id="KAG0144207.1"/>
    </source>
</evidence>
<feature type="region of interest" description="Disordered" evidence="2">
    <location>
        <begin position="101"/>
        <end position="135"/>
    </location>
</feature>
<proteinExistence type="predicted"/>
<dbReference type="EMBL" id="MU167300">
    <property type="protein sequence ID" value="KAG0144207.1"/>
    <property type="molecule type" value="Genomic_DNA"/>
</dbReference>
<keyword evidence="1" id="KW-0507">mRNA processing</keyword>
<feature type="compositionally biased region" description="Low complexity" evidence="2">
    <location>
        <begin position="103"/>
        <end position="112"/>
    </location>
</feature>
<dbReference type="Proteomes" id="UP000886653">
    <property type="component" value="Unassembled WGS sequence"/>
</dbReference>
<dbReference type="GO" id="GO:0003676">
    <property type="term" value="F:nucleic acid binding"/>
    <property type="evidence" value="ECO:0007669"/>
    <property type="project" value="InterPro"/>
</dbReference>
<evidence type="ECO:0000256" key="2">
    <source>
        <dbReference type="SAM" id="MobiDB-lite"/>
    </source>
</evidence>
<dbReference type="InterPro" id="IPR036875">
    <property type="entry name" value="Znf_CCHC_sf"/>
</dbReference>
<protein>
    <submittedName>
        <fullName evidence="3">Uncharacterized protein</fullName>
    </submittedName>
</protein>
<feature type="non-terminal residue" evidence="3">
    <location>
        <position position="1"/>
    </location>
</feature>
<dbReference type="SUPFAM" id="SSF57756">
    <property type="entry name" value="Retrovirus zinc finger-like domains"/>
    <property type="match status" value="1"/>
</dbReference>
<reference evidence="3" key="1">
    <citation type="submission" date="2013-11" db="EMBL/GenBank/DDBJ databases">
        <title>Genome sequence of the fusiform rust pathogen reveals effectors for host alternation and coevolution with pine.</title>
        <authorList>
            <consortium name="DOE Joint Genome Institute"/>
            <person name="Smith K."/>
            <person name="Pendleton A."/>
            <person name="Kubisiak T."/>
            <person name="Anderson C."/>
            <person name="Salamov A."/>
            <person name="Aerts A."/>
            <person name="Riley R."/>
            <person name="Clum A."/>
            <person name="Lindquist E."/>
            <person name="Ence D."/>
            <person name="Campbell M."/>
            <person name="Kronenberg Z."/>
            <person name="Feau N."/>
            <person name="Dhillon B."/>
            <person name="Hamelin R."/>
            <person name="Burleigh J."/>
            <person name="Smith J."/>
            <person name="Yandell M."/>
            <person name="Nelson C."/>
            <person name="Grigoriev I."/>
            <person name="Davis J."/>
        </authorList>
    </citation>
    <scope>NUCLEOTIDE SEQUENCE</scope>
    <source>
        <strain evidence="3">G11</strain>
    </source>
</reference>
<evidence type="ECO:0000313" key="4">
    <source>
        <dbReference type="Proteomes" id="UP000886653"/>
    </source>
</evidence>
<sequence>LEYLQAVSKDVEKLESDGFRWTKDMILGIFWQHRAPMSGPFLMESINTVLDAKFLANPGPVKSSDIQVKMQFLIMNRSITIQADHNIRVMAATRLTDSLYPASSQSSSRSSRGYGPRPTSFNTASRTPANKGPKPIFLMPEERDKLWWDPIQIPRGALDNVKRGEEQCFWCRKFGHSQDACRSRQVRCSKMALHWNNWCQVISGRMYSVDILGI</sequence>
<dbReference type="GO" id="GO:0008270">
    <property type="term" value="F:zinc ion binding"/>
    <property type="evidence" value="ECO:0007669"/>
    <property type="project" value="InterPro"/>
</dbReference>
<feature type="compositionally biased region" description="Polar residues" evidence="2">
    <location>
        <begin position="119"/>
        <end position="128"/>
    </location>
</feature>
<dbReference type="AlphaFoldDB" id="A0A9P6NEN3"/>
<gene>
    <name evidence="3" type="ORF">CROQUDRAFT_30237</name>
</gene>
<organism evidence="3 4">
    <name type="scientific">Cronartium quercuum f. sp. fusiforme G11</name>
    <dbReference type="NCBI Taxonomy" id="708437"/>
    <lineage>
        <taxon>Eukaryota</taxon>
        <taxon>Fungi</taxon>
        <taxon>Dikarya</taxon>
        <taxon>Basidiomycota</taxon>
        <taxon>Pucciniomycotina</taxon>
        <taxon>Pucciniomycetes</taxon>
        <taxon>Pucciniales</taxon>
        <taxon>Coleosporiaceae</taxon>
        <taxon>Cronartium</taxon>
    </lineage>
</organism>
<dbReference type="OrthoDB" id="97058at2759"/>
<keyword evidence="4" id="KW-1185">Reference proteome</keyword>
<accession>A0A9P6NEN3</accession>
<evidence type="ECO:0000256" key="1">
    <source>
        <dbReference type="ARBA" id="ARBA00022664"/>
    </source>
</evidence>
<dbReference type="GO" id="GO:0006397">
    <property type="term" value="P:mRNA processing"/>
    <property type="evidence" value="ECO:0007669"/>
    <property type="project" value="UniProtKB-KW"/>
</dbReference>